<evidence type="ECO:0000256" key="9">
    <source>
        <dbReference type="SAM" id="Coils"/>
    </source>
</evidence>
<keyword evidence="3" id="KW-0812">Transmembrane</keyword>
<dbReference type="InterPro" id="IPR019411">
    <property type="entry name" value="MMM1_dom"/>
</dbReference>
<evidence type="ECO:0000256" key="7">
    <source>
        <dbReference type="ARBA" id="ARBA00023121"/>
    </source>
</evidence>
<sequence length="705" mass="82588">MTKYPLERRFTLMQCLCNGGKFALLISANDPTFSDLVGVFKEFLLSDKKYANGLIKLGEVSIFEKIKSKKSLAQFKFFRDFCFETGKKYLKDNELMMDKVIQEISQAHKDIIKKYKDFGMRFRNAGEKFYGHSTEIAKLAGKLNELKEQFLEANTEFSEARKDLAQFETLVKKEMKLKKINNEVNSVKNQISKLMEAMHEESLLFAPKADEVMKDVSMIEKIIGQKYKVFIESWVKYTLELITFNLQKLDNVTEPVEEEKSEGIRTLKRTMTFIKTALNKTEKATETHRIRRLLTNLSSSESSNPTLKHIEKKASKLNEYISDVIKFLTYLNGLEEEIYKDNLRILNSWVINENMCIEDPLAELKNRLIDMQSYSKELRVEIFNCVTKCKDFLEMVSNMSREALQYDSSVLDSQIAENRAKELRIEYNKVVDYIKEKIPLAYKFLYQKYQKELQEALEEFELMDDINENLSFNHIAKLHRPQCPYFIVNIDDNEHESSLVKEPEKAGEPESAIWLNDLLNTFISEWRHSPKFIAYICRRLKKIYNKDNPEYIGEIEVKDVEIGQEPPEIRDFTPLETDNDLEFLYDFELWFRGDVKIHLEFDLKWSVAAVPVSVKVVLRSFYSKLRFFYAPSKNKCSWYSFISEPVNQISIEPVIGKMSKIALSKIPQINTLLVSALSRKIRKYSWPNKRSIKIFKGNKSEVPLE</sequence>
<evidence type="ECO:0000313" key="12">
    <source>
        <dbReference type="Proteomes" id="UP000187209"/>
    </source>
</evidence>
<dbReference type="GO" id="GO:0008289">
    <property type="term" value="F:lipid binding"/>
    <property type="evidence" value="ECO:0007669"/>
    <property type="project" value="UniProtKB-KW"/>
</dbReference>
<protein>
    <recommendedName>
        <fullName evidence="10">SMP-LTD domain-containing protein</fullName>
    </recommendedName>
</protein>
<evidence type="ECO:0000256" key="4">
    <source>
        <dbReference type="ARBA" id="ARBA00022824"/>
    </source>
</evidence>
<name>A0A1R2CSB5_9CILI</name>
<feature type="coiled-coil region" evidence="9">
    <location>
        <begin position="136"/>
        <end position="197"/>
    </location>
</feature>
<comment type="caution">
    <text evidence="11">The sequence shown here is derived from an EMBL/GenBank/DDBJ whole genome shotgun (WGS) entry which is preliminary data.</text>
</comment>
<evidence type="ECO:0000256" key="5">
    <source>
        <dbReference type="ARBA" id="ARBA00022989"/>
    </source>
</evidence>
<dbReference type="EMBL" id="MPUH01000072">
    <property type="protein sequence ID" value="OMJ91875.1"/>
    <property type="molecule type" value="Genomic_DNA"/>
</dbReference>
<evidence type="ECO:0000256" key="6">
    <source>
        <dbReference type="ARBA" id="ARBA00023055"/>
    </source>
</evidence>
<evidence type="ECO:0000256" key="3">
    <source>
        <dbReference type="ARBA" id="ARBA00022692"/>
    </source>
</evidence>
<keyword evidence="12" id="KW-1185">Reference proteome</keyword>
<evidence type="ECO:0000256" key="8">
    <source>
        <dbReference type="ARBA" id="ARBA00023136"/>
    </source>
</evidence>
<dbReference type="OrthoDB" id="26740at2759"/>
<keyword evidence="9" id="KW-0175">Coiled coil</keyword>
<keyword evidence="2" id="KW-0813">Transport</keyword>
<proteinExistence type="predicted"/>
<keyword evidence="5" id="KW-1133">Transmembrane helix</keyword>
<evidence type="ECO:0000313" key="11">
    <source>
        <dbReference type="EMBL" id="OMJ91875.1"/>
    </source>
</evidence>
<dbReference type="GO" id="GO:0006869">
    <property type="term" value="P:lipid transport"/>
    <property type="evidence" value="ECO:0007669"/>
    <property type="project" value="UniProtKB-KW"/>
</dbReference>
<dbReference type="AlphaFoldDB" id="A0A1R2CSB5"/>
<dbReference type="Pfam" id="PF10296">
    <property type="entry name" value="MMM1"/>
    <property type="match status" value="1"/>
</dbReference>
<comment type="subcellular location">
    <subcellularLocation>
        <location evidence="1">Endoplasmic reticulum membrane</location>
    </subcellularLocation>
</comment>
<keyword evidence="7" id="KW-0446">Lipid-binding</keyword>
<evidence type="ECO:0000259" key="10">
    <source>
        <dbReference type="PROSITE" id="PS51847"/>
    </source>
</evidence>
<gene>
    <name evidence="11" type="ORF">SteCoe_5428</name>
</gene>
<evidence type="ECO:0000256" key="1">
    <source>
        <dbReference type="ARBA" id="ARBA00004586"/>
    </source>
</evidence>
<dbReference type="Proteomes" id="UP000187209">
    <property type="component" value="Unassembled WGS sequence"/>
</dbReference>
<dbReference type="CDD" id="cd21675">
    <property type="entry name" value="SMP_TEX2"/>
    <property type="match status" value="1"/>
</dbReference>
<dbReference type="GO" id="GO:0005789">
    <property type="term" value="C:endoplasmic reticulum membrane"/>
    <property type="evidence" value="ECO:0007669"/>
    <property type="project" value="UniProtKB-SubCell"/>
</dbReference>
<keyword evidence="4" id="KW-0256">Endoplasmic reticulum</keyword>
<dbReference type="PANTHER" id="PTHR13466:SF0">
    <property type="entry name" value="SMP-LTD DOMAIN-CONTAINING PROTEIN"/>
    <property type="match status" value="1"/>
</dbReference>
<keyword evidence="8" id="KW-0472">Membrane</keyword>
<organism evidence="11 12">
    <name type="scientific">Stentor coeruleus</name>
    <dbReference type="NCBI Taxonomy" id="5963"/>
    <lineage>
        <taxon>Eukaryota</taxon>
        <taxon>Sar</taxon>
        <taxon>Alveolata</taxon>
        <taxon>Ciliophora</taxon>
        <taxon>Postciliodesmatophora</taxon>
        <taxon>Heterotrichea</taxon>
        <taxon>Heterotrichida</taxon>
        <taxon>Stentoridae</taxon>
        <taxon>Stentor</taxon>
    </lineage>
</organism>
<feature type="domain" description="SMP-LTD" evidence="10">
    <location>
        <begin position="508"/>
        <end position="695"/>
    </location>
</feature>
<dbReference type="PANTHER" id="PTHR13466">
    <property type="entry name" value="TEX2 PROTEIN-RELATED"/>
    <property type="match status" value="1"/>
</dbReference>
<accession>A0A1R2CSB5</accession>
<dbReference type="PROSITE" id="PS51847">
    <property type="entry name" value="SMP"/>
    <property type="match status" value="1"/>
</dbReference>
<dbReference type="InterPro" id="IPR031468">
    <property type="entry name" value="SMP_LBD"/>
</dbReference>
<evidence type="ECO:0000256" key="2">
    <source>
        <dbReference type="ARBA" id="ARBA00022448"/>
    </source>
</evidence>
<keyword evidence="6" id="KW-0445">Lipid transport</keyword>
<reference evidence="11 12" key="1">
    <citation type="submission" date="2016-11" db="EMBL/GenBank/DDBJ databases">
        <title>The macronuclear genome of Stentor coeruleus: a giant cell with tiny introns.</title>
        <authorList>
            <person name="Slabodnick M."/>
            <person name="Ruby J.G."/>
            <person name="Reiff S.B."/>
            <person name="Swart E.C."/>
            <person name="Gosai S."/>
            <person name="Prabakaran S."/>
            <person name="Witkowska E."/>
            <person name="Larue G.E."/>
            <person name="Fisher S."/>
            <person name="Freeman R.M."/>
            <person name="Gunawardena J."/>
            <person name="Chu W."/>
            <person name="Stover N.A."/>
            <person name="Gregory B.D."/>
            <person name="Nowacki M."/>
            <person name="Derisi J."/>
            <person name="Roy S.W."/>
            <person name="Marshall W.F."/>
            <person name="Sood P."/>
        </authorList>
    </citation>
    <scope>NUCLEOTIDE SEQUENCE [LARGE SCALE GENOMIC DNA]</scope>
    <source>
        <strain evidence="11">WM001</strain>
    </source>
</reference>